<evidence type="ECO:0000256" key="2">
    <source>
        <dbReference type="SAM" id="Phobius"/>
    </source>
</evidence>
<dbReference type="InterPro" id="IPR014245">
    <property type="entry name" value="Spore_III_AF"/>
</dbReference>
<reference evidence="3 4" key="1">
    <citation type="submission" date="2021-02" db="EMBL/GenBank/DDBJ databases">
        <title>Alicyclobacillus curvatus sp. nov. and Alicyclobacillus mengziensis sp. nov., two acidophilic bacteria isolated from acid mine drainage.</title>
        <authorList>
            <person name="Huang Y."/>
        </authorList>
    </citation>
    <scope>NUCLEOTIDE SEQUENCE [LARGE SCALE GENOMIC DNA]</scope>
    <source>
        <strain evidence="3 4">S30H14</strain>
    </source>
</reference>
<dbReference type="EMBL" id="CP071182">
    <property type="protein sequence ID" value="QSO45883.1"/>
    <property type="molecule type" value="Genomic_DNA"/>
</dbReference>
<keyword evidence="2" id="KW-1133">Transmembrane helix</keyword>
<accession>A0A9X7VVK3</accession>
<dbReference type="Proteomes" id="UP000663505">
    <property type="component" value="Chromosome"/>
</dbReference>
<dbReference type="Pfam" id="PF09581">
    <property type="entry name" value="Spore_III_AF"/>
    <property type="match status" value="1"/>
</dbReference>
<keyword evidence="1" id="KW-0175">Coiled coil</keyword>
<dbReference type="KEGG" id="afx:JZ786_15205"/>
<keyword evidence="4" id="KW-1185">Reference proteome</keyword>
<dbReference type="AlphaFoldDB" id="A0A9X7VVK3"/>
<feature type="coiled-coil region" evidence="1">
    <location>
        <begin position="86"/>
        <end position="115"/>
    </location>
</feature>
<gene>
    <name evidence="3" type="primary">spoIIIAF</name>
    <name evidence="3" type="ORF">JZ786_15205</name>
</gene>
<evidence type="ECO:0000313" key="3">
    <source>
        <dbReference type="EMBL" id="QSO45883.1"/>
    </source>
</evidence>
<feature type="transmembrane region" description="Helical" evidence="2">
    <location>
        <begin position="37"/>
        <end position="58"/>
    </location>
</feature>
<protein>
    <submittedName>
        <fullName evidence="3">Stage III sporulation protein AF</fullName>
    </submittedName>
</protein>
<evidence type="ECO:0000313" key="4">
    <source>
        <dbReference type="Proteomes" id="UP000663505"/>
    </source>
</evidence>
<sequence>MNLLGGWLRQLILIIFLAILADFLLPTKAMQKYVRMVMGLAVIATMLQPMMPLFHGGWANQLANQATSEILGNPPASNGGTAGYDISSLKQQLQKEQSNAEIALLEQRLKDAVAAACNCDVAQVIVRADSSGKISSVTVVTAAATTKTTRQGIVNFLTSQLALGSNQVQVVSSLEGGSSSGP</sequence>
<keyword evidence="2" id="KW-0472">Membrane</keyword>
<proteinExistence type="predicted"/>
<dbReference type="RefSeq" id="WP_206655256.1">
    <property type="nucleotide sequence ID" value="NZ_CP071182.1"/>
</dbReference>
<name>A0A9X7VVK3_9BACL</name>
<dbReference type="NCBIfam" id="TIGR02896">
    <property type="entry name" value="spore_III_AF"/>
    <property type="match status" value="1"/>
</dbReference>
<feature type="transmembrane region" description="Helical" evidence="2">
    <location>
        <begin position="6"/>
        <end position="25"/>
    </location>
</feature>
<evidence type="ECO:0000256" key="1">
    <source>
        <dbReference type="SAM" id="Coils"/>
    </source>
</evidence>
<keyword evidence="2" id="KW-0812">Transmembrane</keyword>
<organism evidence="3 4">
    <name type="scientific">Alicyclobacillus mengziensis</name>
    <dbReference type="NCBI Taxonomy" id="2931921"/>
    <lineage>
        <taxon>Bacteria</taxon>
        <taxon>Bacillati</taxon>
        <taxon>Bacillota</taxon>
        <taxon>Bacilli</taxon>
        <taxon>Bacillales</taxon>
        <taxon>Alicyclobacillaceae</taxon>
        <taxon>Alicyclobacillus</taxon>
    </lineage>
</organism>